<evidence type="ECO:0000256" key="5">
    <source>
        <dbReference type="ARBA" id="ARBA00024195"/>
    </source>
</evidence>
<comment type="caution">
    <text evidence="8">The sequence shown here is derived from an EMBL/GenBank/DDBJ whole genome shotgun (WGS) entry which is preliminary data.</text>
</comment>
<evidence type="ECO:0000256" key="4">
    <source>
        <dbReference type="ARBA" id="ARBA00023157"/>
    </source>
</evidence>
<dbReference type="InterPro" id="IPR043504">
    <property type="entry name" value="Peptidase_S1_PA_chymotrypsin"/>
</dbReference>
<feature type="non-terminal residue" evidence="8">
    <location>
        <position position="1"/>
    </location>
</feature>
<name>A0AAD8ZWK3_9TELE</name>
<dbReference type="PROSITE" id="PS50240">
    <property type="entry name" value="TRYPSIN_DOM"/>
    <property type="match status" value="1"/>
</dbReference>
<keyword evidence="1 6" id="KW-0645">Protease</keyword>
<evidence type="ECO:0000256" key="3">
    <source>
        <dbReference type="ARBA" id="ARBA00022825"/>
    </source>
</evidence>
<dbReference type="PROSITE" id="PS00134">
    <property type="entry name" value="TRYPSIN_HIS"/>
    <property type="match status" value="1"/>
</dbReference>
<dbReference type="Proteomes" id="UP001239994">
    <property type="component" value="Unassembled WGS sequence"/>
</dbReference>
<evidence type="ECO:0000256" key="6">
    <source>
        <dbReference type="RuleBase" id="RU363034"/>
    </source>
</evidence>
<dbReference type="CDD" id="cd00190">
    <property type="entry name" value="Tryp_SPc"/>
    <property type="match status" value="1"/>
</dbReference>
<dbReference type="FunFam" id="2.40.10.10:FF:000002">
    <property type="entry name" value="Transmembrane protease serine"/>
    <property type="match status" value="1"/>
</dbReference>
<dbReference type="GO" id="GO:0006508">
    <property type="term" value="P:proteolysis"/>
    <property type="evidence" value="ECO:0007669"/>
    <property type="project" value="UniProtKB-KW"/>
</dbReference>
<feature type="domain" description="Peptidase S1" evidence="7">
    <location>
        <begin position="13"/>
        <end position="216"/>
    </location>
</feature>
<evidence type="ECO:0000256" key="2">
    <source>
        <dbReference type="ARBA" id="ARBA00022801"/>
    </source>
</evidence>
<dbReference type="PANTHER" id="PTHR24252">
    <property type="entry name" value="ACROSIN-RELATED"/>
    <property type="match status" value="1"/>
</dbReference>
<comment type="similarity">
    <text evidence="5">Belongs to the peptidase S1 family. CLIP subfamily.</text>
</comment>
<keyword evidence="4" id="KW-1015">Disulfide bond</keyword>
<evidence type="ECO:0000313" key="8">
    <source>
        <dbReference type="EMBL" id="KAK1806624.1"/>
    </source>
</evidence>
<keyword evidence="9" id="KW-1185">Reference proteome</keyword>
<dbReference type="Pfam" id="PF00089">
    <property type="entry name" value="Trypsin"/>
    <property type="match status" value="1"/>
</dbReference>
<dbReference type="InterPro" id="IPR018114">
    <property type="entry name" value="TRYPSIN_HIS"/>
</dbReference>
<accession>A0AAD8ZWK3</accession>
<keyword evidence="2 6" id="KW-0378">Hydrolase</keyword>
<dbReference type="EMBL" id="JAROKS010000001">
    <property type="protein sequence ID" value="KAK1806624.1"/>
    <property type="molecule type" value="Genomic_DNA"/>
</dbReference>
<evidence type="ECO:0000259" key="7">
    <source>
        <dbReference type="PROSITE" id="PS50240"/>
    </source>
</evidence>
<evidence type="ECO:0000313" key="9">
    <source>
        <dbReference type="Proteomes" id="UP001239994"/>
    </source>
</evidence>
<protein>
    <recommendedName>
        <fullName evidence="7">Peptidase S1 domain-containing protein</fullName>
    </recommendedName>
</protein>
<dbReference type="SUPFAM" id="SSF50494">
    <property type="entry name" value="Trypsin-like serine proteases"/>
    <property type="match status" value="1"/>
</dbReference>
<gene>
    <name evidence="8" type="ORF">P4O66_005127</name>
</gene>
<dbReference type="AlphaFoldDB" id="A0AAD8ZWK3"/>
<dbReference type="Gene3D" id="2.40.10.10">
    <property type="entry name" value="Trypsin-like serine proteases"/>
    <property type="match status" value="2"/>
</dbReference>
<evidence type="ECO:0000256" key="1">
    <source>
        <dbReference type="ARBA" id="ARBA00022670"/>
    </source>
</evidence>
<dbReference type="PRINTS" id="PR00722">
    <property type="entry name" value="CHYMOTRYPSIN"/>
</dbReference>
<dbReference type="SMART" id="SM00020">
    <property type="entry name" value="Tryp_SPc"/>
    <property type="match status" value="1"/>
</dbReference>
<proteinExistence type="inferred from homology"/>
<dbReference type="InterPro" id="IPR001314">
    <property type="entry name" value="Peptidase_S1A"/>
</dbReference>
<reference evidence="8" key="1">
    <citation type="submission" date="2023-03" db="EMBL/GenBank/DDBJ databases">
        <title>Electrophorus voltai genome.</title>
        <authorList>
            <person name="Bian C."/>
        </authorList>
    </citation>
    <scope>NUCLEOTIDE SEQUENCE</scope>
    <source>
        <strain evidence="8">CB-2022</strain>
        <tissue evidence="8">Muscle</tissue>
    </source>
</reference>
<organism evidence="8 9">
    <name type="scientific">Electrophorus voltai</name>
    <dbReference type="NCBI Taxonomy" id="2609070"/>
    <lineage>
        <taxon>Eukaryota</taxon>
        <taxon>Metazoa</taxon>
        <taxon>Chordata</taxon>
        <taxon>Craniata</taxon>
        <taxon>Vertebrata</taxon>
        <taxon>Euteleostomi</taxon>
        <taxon>Actinopterygii</taxon>
        <taxon>Neopterygii</taxon>
        <taxon>Teleostei</taxon>
        <taxon>Ostariophysi</taxon>
        <taxon>Gymnotiformes</taxon>
        <taxon>Gymnotoidei</taxon>
        <taxon>Gymnotidae</taxon>
        <taxon>Electrophorus</taxon>
    </lineage>
</organism>
<dbReference type="GO" id="GO:0004252">
    <property type="term" value="F:serine-type endopeptidase activity"/>
    <property type="evidence" value="ECO:0007669"/>
    <property type="project" value="InterPro"/>
</dbReference>
<dbReference type="InterPro" id="IPR033116">
    <property type="entry name" value="TRYPSIN_SER"/>
</dbReference>
<dbReference type="InterPro" id="IPR009003">
    <property type="entry name" value="Peptidase_S1_PA"/>
</dbReference>
<keyword evidence="3 6" id="KW-0720">Serine protease</keyword>
<dbReference type="PROSITE" id="PS00135">
    <property type="entry name" value="TRYPSIN_SER"/>
    <property type="match status" value="1"/>
</dbReference>
<dbReference type="InterPro" id="IPR001254">
    <property type="entry name" value="Trypsin_dom"/>
</dbReference>
<dbReference type="PANTHER" id="PTHR24252:SF7">
    <property type="entry name" value="HYALIN"/>
    <property type="match status" value="1"/>
</dbReference>
<sequence length="216" mass="23925">MMSERDDGDRRRIVGGFLAMEDQWGWQASLQWRGQHVCGGAIITPRWIITAAHCFVGFNMMIESDWKAVIDTLIASDVTHGKRYDTLQIYPHPQFSMDTNDYDLGLLLTQTKMSMEGPVSPHLRQAQVQVIDQALCSSLSVYGSYITPRMLCAGLMEGGVDACQGDSGGPLVCQTGGGMWRLAGVVSWGEGCGRPSKPGVYTRVTELLQWLRQHLE</sequence>